<evidence type="ECO:0000313" key="2">
    <source>
        <dbReference type="EMBL" id="BAC60117.1"/>
    </source>
</evidence>
<dbReference type="HOGENOM" id="CLU_1883416_0_0_6"/>
<dbReference type="EMBL" id="BA000031">
    <property type="protein sequence ID" value="BAC60117.1"/>
    <property type="molecule type" value="Genomic_DNA"/>
</dbReference>
<proteinExistence type="predicted"/>
<dbReference type="eggNOG" id="ENOG5031PTC">
    <property type="taxonomic scope" value="Bacteria"/>
</dbReference>
<gene>
    <name evidence="2" type="ordered locus">VP1854</name>
</gene>
<sequence length="135" mass="15616">MEHVDLFPLLHNRMNREEQSVPEYIGEFDGVASLPTGDYPAIYFWVDRENSNSVRLSFNTPKLERWCMEEAVANGFNTDLIEQNVKQALVTLQQVSTPAFEAMIAEMLNSKPDSPNLENSQVTDSSKTKKWWQFW</sequence>
<dbReference type="GeneID" id="1189361"/>
<organism evidence="2 3">
    <name type="scientific">Vibrio parahaemolyticus serotype O3:K6 (strain RIMD 2210633)</name>
    <dbReference type="NCBI Taxonomy" id="223926"/>
    <lineage>
        <taxon>Bacteria</taxon>
        <taxon>Pseudomonadati</taxon>
        <taxon>Pseudomonadota</taxon>
        <taxon>Gammaproteobacteria</taxon>
        <taxon>Vibrionales</taxon>
        <taxon>Vibrionaceae</taxon>
        <taxon>Vibrio</taxon>
    </lineage>
</organism>
<dbReference type="RefSeq" id="WP_005490677.1">
    <property type="nucleotide sequence ID" value="NC_004603.1"/>
</dbReference>
<evidence type="ECO:0000313" key="3">
    <source>
        <dbReference type="Proteomes" id="UP000002493"/>
    </source>
</evidence>
<dbReference type="Proteomes" id="UP000002493">
    <property type="component" value="Chromosome 1"/>
</dbReference>
<dbReference type="KEGG" id="vpa:VP1854"/>
<dbReference type="PATRIC" id="fig|223926.6.peg.1772"/>
<protein>
    <submittedName>
        <fullName evidence="2">Uncharacterized protein</fullName>
    </submittedName>
</protein>
<reference evidence="2 3" key="1">
    <citation type="journal article" date="2003" name="Lancet">
        <title>Genome sequence of Vibrio parahaemolyticus: a pathogenic mechanism distinct from that of V. cholerae.</title>
        <authorList>
            <person name="Makino K."/>
            <person name="Oshima K."/>
            <person name="Kurokawa K."/>
            <person name="Yokoyama K."/>
            <person name="Uda T."/>
            <person name="Tagomori K."/>
            <person name="Iijima Y."/>
            <person name="Najima M."/>
            <person name="Nakano M."/>
            <person name="Yamashita A."/>
            <person name="Kubota Y."/>
            <person name="Kimura S."/>
            <person name="Yasunaga T."/>
            <person name="Honda T."/>
            <person name="Shinagawa H."/>
            <person name="Hattori M."/>
            <person name="Iida T."/>
        </authorList>
    </citation>
    <scope>NUCLEOTIDE SEQUENCE [LARGE SCALE GENOMIC DNA]</scope>
    <source>
        <strain evidence="3">RIMD 2210633</strain>
    </source>
</reference>
<feature type="region of interest" description="Disordered" evidence="1">
    <location>
        <begin position="111"/>
        <end position="135"/>
    </location>
</feature>
<name>Q87NL4_VIBPA</name>
<feature type="compositionally biased region" description="Polar residues" evidence="1">
    <location>
        <begin position="111"/>
        <end position="125"/>
    </location>
</feature>
<evidence type="ECO:0000256" key="1">
    <source>
        <dbReference type="SAM" id="MobiDB-lite"/>
    </source>
</evidence>
<dbReference type="AlphaFoldDB" id="Q87NL4"/>
<accession>Q87NL4</accession>